<dbReference type="PANTHER" id="PTHR45844">
    <property type="entry name" value="TRANSCRIPTION FACTOR BHLH30"/>
    <property type="match status" value="1"/>
</dbReference>
<keyword evidence="1" id="KW-0805">Transcription regulation</keyword>
<name>A0A4Y7LE31_PAPSO</name>
<dbReference type="PANTHER" id="PTHR45844:SF19">
    <property type="entry name" value="TRANSCRIPTION FACTOR BHLH106-RELATED"/>
    <property type="match status" value="1"/>
</dbReference>
<evidence type="ECO:0000256" key="4">
    <source>
        <dbReference type="ARBA" id="ARBA00023242"/>
    </source>
</evidence>
<evidence type="ECO:0000259" key="6">
    <source>
        <dbReference type="PROSITE" id="PS50888"/>
    </source>
</evidence>
<evidence type="ECO:0000313" key="8">
    <source>
        <dbReference type="Proteomes" id="UP000316621"/>
    </source>
</evidence>
<organism evidence="7 8">
    <name type="scientific">Papaver somniferum</name>
    <name type="common">Opium poppy</name>
    <dbReference type="NCBI Taxonomy" id="3469"/>
    <lineage>
        <taxon>Eukaryota</taxon>
        <taxon>Viridiplantae</taxon>
        <taxon>Streptophyta</taxon>
        <taxon>Embryophyta</taxon>
        <taxon>Tracheophyta</taxon>
        <taxon>Spermatophyta</taxon>
        <taxon>Magnoliopsida</taxon>
        <taxon>Ranunculales</taxon>
        <taxon>Papaveraceae</taxon>
        <taxon>Papaveroideae</taxon>
        <taxon>Papaver</taxon>
    </lineage>
</organism>
<dbReference type="GO" id="GO:0003700">
    <property type="term" value="F:DNA-binding transcription factor activity"/>
    <property type="evidence" value="ECO:0007669"/>
    <property type="project" value="InterPro"/>
</dbReference>
<dbReference type="SUPFAM" id="SSF55021">
    <property type="entry name" value="ACT-like"/>
    <property type="match status" value="1"/>
</dbReference>
<dbReference type="STRING" id="3469.A0A4Y7LE31"/>
<dbReference type="Proteomes" id="UP000316621">
    <property type="component" value="Chromosome 11"/>
</dbReference>
<feature type="region of interest" description="Disordered" evidence="5">
    <location>
        <begin position="248"/>
        <end position="276"/>
    </location>
</feature>
<dbReference type="SMART" id="SM00353">
    <property type="entry name" value="HLH"/>
    <property type="match status" value="1"/>
</dbReference>
<keyword evidence="3" id="KW-0804">Transcription</keyword>
<dbReference type="InterPro" id="IPR045847">
    <property type="entry name" value="AIG1-like"/>
</dbReference>
<dbReference type="EMBL" id="CM010725">
    <property type="protein sequence ID" value="RZC82798.1"/>
    <property type="molecule type" value="Genomic_DNA"/>
</dbReference>
<dbReference type="Gene3D" id="4.10.280.10">
    <property type="entry name" value="Helix-loop-helix DNA-binding domain"/>
    <property type="match status" value="1"/>
</dbReference>
<dbReference type="Pfam" id="PF00010">
    <property type="entry name" value="HLH"/>
    <property type="match status" value="1"/>
</dbReference>
<dbReference type="AlphaFoldDB" id="A0A4Y7LE31"/>
<sequence length="276" mass="31058">MMPENLTSSSPSELYRFLSGNDFMDAYGIHSMNNNYDFTGGIISNNNHYLGNNSRGSSFNGGSSAFYQYNDVSDITDNLNQIPQARALAASKNHREAEKRRRERINSHLNKLRSLLPCNSKTDKASLLAKVIQHVKELKQQTMEISELELFPSETDEISVQAAGDYSVDGRSILKASLCCEDRSDLLPELIETLKSLRLKTLRAEMSTLGGRVRNVFLVTGEEDHQDHQSNIESIGFLRDALKTVMDRSNSNDRSKRRRMVDRRSITATSVITTTT</sequence>
<evidence type="ECO:0000256" key="1">
    <source>
        <dbReference type="ARBA" id="ARBA00023015"/>
    </source>
</evidence>
<feature type="domain" description="BHLH" evidence="6">
    <location>
        <begin position="89"/>
        <end position="138"/>
    </location>
</feature>
<dbReference type="GO" id="GO:0046983">
    <property type="term" value="F:protein dimerization activity"/>
    <property type="evidence" value="ECO:0007669"/>
    <property type="project" value="InterPro"/>
</dbReference>
<keyword evidence="8" id="KW-1185">Reference proteome</keyword>
<reference evidence="7 8" key="1">
    <citation type="journal article" date="2018" name="Science">
        <title>The opium poppy genome and morphinan production.</title>
        <authorList>
            <person name="Guo L."/>
            <person name="Winzer T."/>
            <person name="Yang X."/>
            <person name="Li Y."/>
            <person name="Ning Z."/>
            <person name="He Z."/>
            <person name="Teodor R."/>
            <person name="Lu Y."/>
            <person name="Bowser T.A."/>
            <person name="Graham I.A."/>
            <person name="Ye K."/>
        </authorList>
    </citation>
    <scope>NUCLEOTIDE SEQUENCE [LARGE SCALE GENOMIC DNA]</scope>
    <source>
        <strain evidence="8">cv. HN1</strain>
        <tissue evidence="7">Leaves</tissue>
    </source>
</reference>
<dbReference type="PROSITE" id="PS50888">
    <property type="entry name" value="BHLH"/>
    <property type="match status" value="1"/>
</dbReference>
<keyword evidence="4" id="KW-0539">Nucleus</keyword>
<dbReference type="InterPro" id="IPR036638">
    <property type="entry name" value="HLH_DNA-bd_sf"/>
</dbReference>
<dbReference type="FunFam" id="4.10.280.10:FF:000070">
    <property type="entry name" value="transcription factor bHLH30"/>
    <property type="match status" value="1"/>
</dbReference>
<evidence type="ECO:0000256" key="5">
    <source>
        <dbReference type="SAM" id="MobiDB-lite"/>
    </source>
</evidence>
<gene>
    <name evidence="7" type="ORF">C5167_045585</name>
</gene>
<feature type="compositionally biased region" description="Low complexity" evidence="5">
    <location>
        <begin position="266"/>
        <end position="276"/>
    </location>
</feature>
<dbReference type="InterPro" id="IPR045865">
    <property type="entry name" value="ACT-like_dom_sf"/>
</dbReference>
<evidence type="ECO:0000256" key="2">
    <source>
        <dbReference type="ARBA" id="ARBA00023125"/>
    </source>
</evidence>
<dbReference type="OrthoDB" id="71302at2759"/>
<dbReference type="GO" id="GO:0003677">
    <property type="term" value="F:DNA binding"/>
    <property type="evidence" value="ECO:0007669"/>
    <property type="project" value="UniProtKB-KW"/>
</dbReference>
<dbReference type="SUPFAM" id="SSF47459">
    <property type="entry name" value="HLH, helix-loop-helix DNA-binding domain"/>
    <property type="match status" value="1"/>
</dbReference>
<accession>A0A4Y7LE31</accession>
<evidence type="ECO:0000256" key="3">
    <source>
        <dbReference type="ARBA" id="ARBA00023163"/>
    </source>
</evidence>
<dbReference type="OMA" id="YSFLAGN"/>
<proteinExistence type="predicted"/>
<evidence type="ECO:0000313" key="7">
    <source>
        <dbReference type="EMBL" id="RZC82798.1"/>
    </source>
</evidence>
<dbReference type="Gramene" id="RZC82798">
    <property type="protein sequence ID" value="RZC82798"/>
    <property type="gene ID" value="C5167_045585"/>
</dbReference>
<keyword evidence="2" id="KW-0238">DNA-binding</keyword>
<protein>
    <recommendedName>
        <fullName evidence="6">BHLH domain-containing protein</fullName>
    </recommendedName>
</protein>
<dbReference type="InterPro" id="IPR011598">
    <property type="entry name" value="bHLH_dom"/>
</dbReference>